<feature type="compositionally biased region" description="Acidic residues" evidence="1">
    <location>
        <begin position="208"/>
        <end position="218"/>
    </location>
</feature>
<reference evidence="3 4" key="1">
    <citation type="journal article" date="2015" name="Proc. Natl. Acad. Sci. U.S.A.">
        <title>The resurrection genome of Boea hygrometrica: A blueprint for survival of dehydration.</title>
        <authorList>
            <person name="Xiao L."/>
            <person name="Yang G."/>
            <person name="Zhang L."/>
            <person name="Yang X."/>
            <person name="Zhao S."/>
            <person name="Ji Z."/>
            <person name="Zhou Q."/>
            <person name="Hu M."/>
            <person name="Wang Y."/>
            <person name="Chen M."/>
            <person name="Xu Y."/>
            <person name="Jin H."/>
            <person name="Xiao X."/>
            <person name="Hu G."/>
            <person name="Bao F."/>
            <person name="Hu Y."/>
            <person name="Wan P."/>
            <person name="Li L."/>
            <person name="Deng X."/>
            <person name="Kuang T."/>
            <person name="Xiang C."/>
            <person name="Zhu J.K."/>
            <person name="Oliver M.J."/>
            <person name="He Y."/>
        </authorList>
    </citation>
    <scope>NUCLEOTIDE SEQUENCE [LARGE SCALE GENOMIC DNA]</scope>
    <source>
        <strain evidence="4">cv. XS01</strain>
    </source>
</reference>
<feature type="transmembrane region" description="Helical" evidence="2">
    <location>
        <begin position="117"/>
        <end position="137"/>
    </location>
</feature>
<evidence type="ECO:0000256" key="2">
    <source>
        <dbReference type="SAM" id="Phobius"/>
    </source>
</evidence>
<keyword evidence="2" id="KW-1133">Transmembrane helix</keyword>
<dbReference type="InterPro" id="IPR021503">
    <property type="entry name" value="DUF3110"/>
</dbReference>
<dbReference type="PANTHER" id="PTHR34962">
    <property type="entry name" value="EMBRYO DEFECTIVE 1703-RELATED"/>
    <property type="match status" value="1"/>
</dbReference>
<name>A0A2Z7ATL0_9LAMI</name>
<feature type="region of interest" description="Disordered" evidence="1">
    <location>
        <begin position="281"/>
        <end position="306"/>
    </location>
</feature>
<feature type="region of interest" description="Disordered" evidence="1">
    <location>
        <begin position="349"/>
        <end position="390"/>
    </location>
</feature>
<dbReference type="Proteomes" id="UP000250235">
    <property type="component" value="Unassembled WGS sequence"/>
</dbReference>
<dbReference type="Pfam" id="PF11360">
    <property type="entry name" value="DUF3110"/>
    <property type="match status" value="1"/>
</dbReference>
<protein>
    <submittedName>
        <fullName evidence="3">Uncharacterized protein</fullName>
    </submittedName>
</protein>
<dbReference type="OrthoDB" id="1894577at2759"/>
<evidence type="ECO:0000313" key="3">
    <source>
        <dbReference type="EMBL" id="KZV24823.1"/>
    </source>
</evidence>
<evidence type="ECO:0000256" key="1">
    <source>
        <dbReference type="SAM" id="MobiDB-lite"/>
    </source>
</evidence>
<dbReference type="EMBL" id="KV012506">
    <property type="protein sequence ID" value="KZV24823.1"/>
    <property type="molecule type" value="Genomic_DNA"/>
</dbReference>
<gene>
    <name evidence="3" type="ORF">F511_26482</name>
</gene>
<sequence>MAAVHYKAACSRLLHSRSAVTASAISTSFPRKRALRRNYLRHKLLKTLSHPSIPIDSLPFQQVIEPVLKEIQEHDEFENQQIHEFEVVKDARISEPTIGVAVDGSVGLLDNNTILKYGLWLAAAFVFQAVCAVWVFGSADSGSRNGNLDGNRKDPVLEVRENGQTVKLIPNGAVYVDEVGIGREIEEIRAMAREAREKERLKSKNDGLDSEDDDDDDVNDRSGIDLEVDNRLFKLRKKLENEREGTPIALIGHSRKEGERTDGAGESSRCETNGFWGSDDYSIHRPKKDGDTEELLRSGNGRNNAVNLGAEEKHLDLADVDSKENDPVHLVKEIKSEGTVELTEPLKSTRRRVEKERGATNQTKRSAVVKPKGAAGFTPDKSRKSRREAVKSIKSGDVEVVAVSDELSDVSRGKELSINISSQKFGPRKRSSDAELWWSYLPYVLGILMYRGNDDTGAQGLYTLKNTRTDGSLSHIVAFEDSGDATNFCYVLQCYFEDLEDFKADVFPLTVKELKDAVKSETMGAIVVKRGELQLYAGQPLADAEMRLRDIIEQG</sequence>
<feature type="region of interest" description="Disordered" evidence="1">
    <location>
        <begin position="196"/>
        <end position="222"/>
    </location>
</feature>
<keyword evidence="4" id="KW-1185">Reference proteome</keyword>
<organism evidence="3 4">
    <name type="scientific">Dorcoceras hygrometricum</name>
    <dbReference type="NCBI Taxonomy" id="472368"/>
    <lineage>
        <taxon>Eukaryota</taxon>
        <taxon>Viridiplantae</taxon>
        <taxon>Streptophyta</taxon>
        <taxon>Embryophyta</taxon>
        <taxon>Tracheophyta</taxon>
        <taxon>Spermatophyta</taxon>
        <taxon>Magnoliopsida</taxon>
        <taxon>eudicotyledons</taxon>
        <taxon>Gunneridae</taxon>
        <taxon>Pentapetalae</taxon>
        <taxon>asterids</taxon>
        <taxon>lamiids</taxon>
        <taxon>Lamiales</taxon>
        <taxon>Gesneriaceae</taxon>
        <taxon>Didymocarpoideae</taxon>
        <taxon>Trichosporeae</taxon>
        <taxon>Loxocarpinae</taxon>
        <taxon>Dorcoceras</taxon>
    </lineage>
</organism>
<feature type="compositionally biased region" description="Basic and acidic residues" evidence="1">
    <location>
        <begin position="254"/>
        <end position="263"/>
    </location>
</feature>
<accession>A0A2Z7ATL0</accession>
<feature type="region of interest" description="Disordered" evidence="1">
    <location>
        <begin position="254"/>
        <end position="273"/>
    </location>
</feature>
<keyword evidence="2" id="KW-0812">Transmembrane</keyword>
<proteinExistence type="predicted"/>
<feature type="compositionally biased region" description="Basic and acidic residues" evidence="1">
    <location>
        <begin position="196"/>
        <end position="207"/>
    </location>
</feature>
<dbReference type="PANTHER" id="PTHR34962:SF3">
    <property type="entry name" value="ABC SUBFAMILY C PROTEIN"/>
    <property type="match status" value="1"/>
</dbReference>
<keyword evidence="2" id="KW-0472">Membrane</keyword>
<evidence type="ECO:0000313" key="4">
    <source>
        <dbReference type="Proteomes" id="UP000250235"/>
    </source>
</evidence>
<dbReference type="AlphaFoldDB" id="A0A2Z7ATL0"/>